<evidence type="ECO:0000259" key="14">
    <source>
        <dbReference type="Pfam" id="PF00999"/>
    </source>
</evidence>
<accession>A0A498K560</accession>
<sequence length="695" mass="77861">MDEESAFVVNDDHLKKESRHPLTLNLQLYLDHVGFGLKCWGSRQRRQPAYLERKLENLQKKSQQVEKKRMSRSRSTVCIDRSFGSLCSIALVVPAAEAVHIRVSWPMEVSTLVRLGVRSATSEASVDSITLFVVLLCLCIVIGHLLEKARWMTESVTALLIGLCIGIVILLTTKGKSSHILVFNEDLFFIYLLPPIIFNAGFQVKKKRFFQNFMTITSLGAVGSLVSFVIIWLGSMHLFKNLDVGFLEMGDYLALGAIFSATDSVCTLQVLNQDETPLLYSLVFGEGVVNDATSVVLFNAIQKFDLSRINSTIALKFSGNFVFLLLTSMVLGAAVGLLSAYIIKKLYLGRHSTDREVALMILMAYLSYMAAELFNLSGILTVFFCGLVMSHYTWHNVTESSRVTTKHAFATFSFVSEIFIFLYVGMDALDIEKWKFVKERNYDVGEENVSGLVLMSAAEREKRRERSLLVSYLTLPHNTLFVYSPGTSIGVSSILLGLVLVGRAAFVFPLCFLSNLTRTSQIDKIGFKQQVTVWWAGLMRGAVSVALAYNWFAMSTHTQQRGIAIMITSTITVVLFTNVVCGLLTKPLVRFLLPQQNHLDSMMMSSESEMSLAMPLLANEEDPKSNMCSDNIPRPSSLRMLLTTPTRSVHYYWRMFDDGYMRPVFGGRGFVPYAAGSPKENMHQPLLSEQKIVEL</sequence>
<keyword evidence="8" id="KW-0406">Ion transport</keyword>
<dbReference type="STRING" id="3750.A0A498K560"/>
<evidence type="ECO:0000256" key="5">
    <source>
        <dbReference type="ARBA" id="ARBA00022958"/>
    </source>
</evidence>
<dbReference type="GO" id="GO:0015386">
    <property type="term" value="F:potassium:proton antiporter activity"/>
    <property type="evidence" value="ECO:0007669"/>
    <property type="project" value="TreeGrafter"/>
</dbReference>
<dbReference type="GO" id="GO:0051453">
    <property type="term" value="P:regulation of intracellular pH"/>
    <property type="evidence" value="ECO:0007669"/>
    <property type="project" value="TreeGrafter"/>
</dbReference>
<feature type="transmembrane region" description="Helical" evidence="13">
    <location>
        <begin position="213"/>
        <end position="232"/>
    </location>
</feature>
<evidence type="ECO:0000256" key="3">
    <source>
        <dbReference type="ARBA" id="ARBA00022538"/>
    </source>
</evidence>
<evidence type="ECO:0000256" key="13">
    <source>
        <dbReference type="SAM" id="Phobius"/>
    </source>
</evidence>
<evidence type="ECO:0000256" key="4">
    <source>
        <dbReference type="ARBA" id="ARBA00022692"/>
    </source>
</evidence>
<keyword evidence="7" id="KW-0915">Sodium</keyword>
<keyword evidence="16" id="KW-1185">Reference proteome</keyword>
<dbReference type="InterPro" id="IPR006153">
    <property type="entry name" value="Cation/H_exchanger_TM"/>
</dbReference>
<organism evidence="15 16">
    <name type="scientific">Malus domestica</name>
    <name type="common">Apple</name>
    <name type="synonym">Pyrus malus</name>
    <dbReference type="NCBI Taxonomy" id="3750"/>
    <lineage>
        <taxon>Eukaryota</taxon>
        <taxon>Viridiplantae</taxon>
        <taxon>Streptophyta</taxon>
        <taxon>Embryophyta</taxon>
        <taxon>Tracheophyta</taxon>
        <taxon>Spermatophyta</taxon>
        <taxon>Magnoliopsida</taxon>
        <taxon>eudicotyledons</taxon>
        <taxon>Gunneridae</taxon>
        <taxon>Pentapetalae</taxon>
        <taxon>rosids</taxon>
        <taxon>fabids</taxon>
        <taxon>Rosales</taxon>
        <taxon>Rosaceae</taxon>
        <taxon>Amygdaloideae</taxon>
        <taxon>Maleae</taxon>
        <taxon>Malus</taxon>
    </lineage>
</organism>
<protein>
    <recommendedName>
        <fullName evidence="14">Cation/H+ exchanger transmembrane domain-containing protein</fullName>
    </recommendedName>
</protein>
<gene>
    <name evidence="15" type="ORF">DVH24_002729</name>
</gene>
<feature type="transmembrane region" description="Helical" evidence="13">
    <location>
        <begin position="128"/>
        <end position="146"/>
    </location>
</feature>
<dbReference type="Proteomes" id="UP000290289">
    <property type="component" value="Chromosome 3"/>
</dbReference>
<keyword evidence="9 13" id="KW-0472">Membrane</keyword>
<feature type="domain" description="Cation/H+ exchanger transmembrane" evidence="14">
    <location>
        <begin position="136"/>
        <end position="590"/>
    </location>
</feature>
<feature type="transmembrane region" description="Helical" evidence="13">
    <location>
        <begin position="187"/>
        <end position="204"/>
    </location>
</feature>
<feature type="transmembrane region" description="Helical" evidence="13">
    <location>
        <begin position="564"/>
        <end position="585"/>
    </location>
</feature>
<comment type="subcellular location">
    <subcellularLocation>
        <location evidence="1">Membrane</location>
        <topology evidence="1">Multi-pass membrane protein</topology>
    </subcellularLocation>
</comment>
<evidence type="ECO:0000313" key="15">
    <source>
        <dbReference type="EMBL" id="RXI02651.1"/>
    </source>
</evidence>
<keyword evidence="10" id="KW-0739">Sodium transport</keyword>
<dbReference type="AlphaFoldDB" id="A0A498K560"/>
<dbReference type="PRINTS" id="PR01084">
    <property type="entry name" value="NAHEXCHNGR"/>
</dbReference>
<keyword evidence="2" id="KW-0813">Transport</keyword>
<dbReference type="Pfam" id="PF00999">
    <property type="entry name" value="Na_H_Exchanger"/>
    <property type="match status" value="1"/>
</dbReference>
<feature type="transmembrane region" description="Helical" evidence="13">
    <location>
        <begin position="489"/>
        <end position="513"/>
    </location>
</feature>
<keyword evidence="4 13" id="KW-0812">Transmembrane</keyword>
<comment type="catalytic activity">
    <reaction evidence="12">
        <text>K(+)(in) + H(+)(out) = K(+)(out) + H(+)(in)</text>
        <dbReference type="Rhea" id="RHEA:29467"/>
        <dbReference type="ChEBI" id="CHEBI:15378"/>
        <dbReference type="ChEBI" id="CHEBI:29103"/>
    </reaction>
</comment>
<keyword evidence="3" id="KW-0633">Potassium transport</keyword>
<dbReference type="Gene3D" id="6.10.140.1330">
    <property type="match status" value="1"/>
</dbReference>
<dbReference type="GO" id="GO:0098719">
    <property type="term" value="P:sodium ion import across plasma membrane"/>
    <property type="evidence" value="ECO:0007669"/>
    <property type="project" value="TreeGrafter"/>
</dbReference>
<comment type="caution">
    <text evidence="15">The sequence shown here is derived from an EMBL/GenBank/DDBJ whole genome shotgun (WGS) entry which is preliminary data.</text>
</comment>
<feature type="transmembrane region" description="Helical" evidence="13">
    <location>
        <begin position="158"/>
        <end position="175"/>
    </location>
</feature>
<feature type="transmembrane region" description="Helical" evidence="13">
    <location>
        <begin position="533"/>
        <end position="552"/>
    </location>
</feature>
<dbReference type="InterPro" id="IPR018422">
    <property type="entry name" value="Cation/H_exchanger_CPA1"/>
</dbReference>
<keyword evidence="5" id="KW-0630">Potassium</keyword>
<evidence type="ECO:0000256" key="7">
    <source>
        <dbReference type="ARBA" id="ARBA00023053"/>
    </source>
</evidence>
<dbReference type="GO" id="GO:0015385">
    <property type="term" value="F:sodium:proton antiporter activity"/>
    <property type="evidence" value="ECO:0007669"/>
    <property type="project" value="InterPro"/>
</dbReference>
<feature type="transmembrane region" description="Helical" evidence="13">
    <location>
        <begin position="409"/>
        <end position="429"/>
    </location>
</feature>
<reference evidence="15 16" key="1">
    <citation type="submission" date="2018-10" db="EMBL/GenBank/DDBJ databases">
        <title>A high-quality apple genome assembly.</title>
        <authorList>
            <person name="Hu J."/>
        </authorList>
    </citation>
    <scope>NUCLEOTIDE SEQUENCE [LARGE SCALE GENOMIC DNA]</scope>
    <source>
        <strain evidence="16">cv. HFTH1</strain>
        <tissue evidence="15">Young leaf</tissue>
    </source>
</reference>
<dbReference type="PANTHER" id="PTHR10110:SF193">
    <property type="entry name" value="SODIUM_HYDROGEN EXCHANGER"/>
    <property type="match status" value="1"/>
</dbReference>
<evidence type="ECO:0000256" key="6">
    <source>
        <dbReference type="ARBA" id="ARBA00022989"/>
    </source>
</evidence>
<evidence type="ECO:0000256" key="12">
    <source>
        <dbReference type="ARBA" id="ARBA00047912"/>
    </source>
</evidence>
<evidence type="ECO:0000256" key="1">
    <source>
        <dbReference type="ARBA" id="ARBA00004141"/>
    </source>
</evidence>
<feature type="transmembrane region" description="Helical" evidence="13">
    <location>
        <begin position="77"/>
        <end position="96"/>
    </location>
</feature>
<feature type="transmembrane region" description="Helical" evidence="13">
    <location>
        <begin position="278"/>
        <end position="301"/>
    </location>
</feature>
<evidence type="ECO:0000256" key="2">
    <source>
        <dbReference type="ARBA" id="ARBA00022448"/>
    </source>
</evidence>
<proteinExistence type="predicted"/>
<feature type="transmembrane region" description="Helical" evidence="13">
    <location>
        <begin position="321"/>
        <end position="343"/>
    </location>
</feature>
<dbReference type="InterPro" id="IPR004709">
    <property type="entry name" value="NaH_exchanger"/>
</dbReference>
<dbReference type="PANTHER" id="PTHR10110">
    <property type="entry name" value="SODIUM/HYDROGEN EXCHANGER"/>
    <property type="match status" value="1"/>
</dbReference>
<feature type="transmembrane region" description="Helical" evidence="13">
    <location>
        <begin position="364"/>
        <end position="389"/>
    </location>
</feature>
<evidence type="ECO:0000256" key="9">
    <source>
        <dbReference type="ARBA" id="ARBA00023136"/>
    </source>
</evidence>
<evidence type="ECO:0000256" key="8">
    <source>
        <dbReference type="ARBA" id="ARBA00023065"/>
    </source>
</evidence>
<dbReference type="EMBL" id="RDQH01000329">
    <property type="protein sequence ID" value="RXI02651.1"/>
    <property type="molecule type" value="Genomic_DNA"/>
</dbReference>
<keyword evidence="6 13" id="KW-1133">Transmembrane helix</keyword>
<evidence type="ECO:0000313" key="16">
    <source>
        <dbReference type="Proteomes" id="UP000290289"/>
    </source>
</evidence>
<evidence type="ECO:0000256" key="11">
    <source>
        <dbReference type="ARBA" id="ARBA00047524"/>
    </source>
</evidence>
<dbReference type="GO" id="GO:0005886">
    <property type="term" value="C:plasma membrane"/>
    <property type="evidence" value="ECO:0007669"/>
    <property type="project" value="TreeGrafter"/>
</dbReference>
<evidence type="ECO:0000256" key="10">
    <source>
        <dbReference type="ARBA" id="ARBA00023201"/>
    </source>
</evidence>
<name>A0A498K560_MALDO</name>
<comment type="catalytic activity">
    <reaction evidence="11">
        <text>Na(+)(in) + H(+)(out) = Na(+)(out) + H(+)(in)</text>
        <dbReference type="Rhea" id="RHEA:29419"/>
        <dbReference type="ChEBI" id="CHEBI:15378"/>
        <dbReference type="ChEBI" id="CHEBI:29101"/>
    </reaction>
</comment>